<keyword evidence="4" id="KW-1185">Reference proteome</keyword>
<evidence type="ECO:0000313" key="3">
    <source>
        <dbReference type="EMBL" id="CAG8775728.1"/>
    </source>
</evidence>
<accession>A0A9N9JCK5</accession>
<evidence type="ECO:0000259" key="2">
    <source>
        <dbReference type="PROSITE" id="PS51253"/>
    </source>
</evidence>
<dbReference type="EMBL" id="CAJVQA010022828">
    <property type="protein sequence ID" value="CAG8775728.1"/>
    <property type="molecule type" value="Genomic_DNA"/>
</dbReference>
<dbReference type="InterPro" id="IPR006600">
    <property type="entry name" value="HTH_CenpB_DNA-bd_dom"/>
</dbReference>
<dbReference type="AlphaFoldDB" id="A0A9N9JCK5"/>
<dbReference type="Proteomes" id="UP000789759">
    <property type="component" value="Unassembled WGS sequence"/>
</dbReference>
<sequence length="219" mass="25979">MNLANKYSVEKSTILDILKEKEHWLAITTEEEGKIRKFHMPKWSKLKEALGLWMNNMLNSGQDIDRHILKEKAKFFIEHLLINNFHQFAGWLTGFKKCYRLHQFKKEGKSANDESNLLKLIDYLPTNDSLDLLTAYEYIHAEDNKVKNRLTKEEILEIIESEDKNESEKEEKTPIKQEKITYTNAENCITQTLKFLYEQGPEFGEVKEEVKILRKFHKQ</sequence>
<reference evidence="3" key="1">
    <citation type="submission" date="2021-06" db="EMBL/GenBank/DDBJ databases">
        <authorList>
            <person name="Kallberg Y."/>
            <person name="Tangrot J."/>
            <person name="Rosling A."/>
        </authorList>
    </citation>
    <scope>NUCLEOTIDE SEQUENCE</scope>
    <source>
        <strain evidence="3">FL966</strain>
    </source>
</reference>
<dbReference type="OrthoDB" id="2402233at2759"/>
<comment type="caution">
    <text evidence="3">The sequence shown here is derived from an EMBL/GenBank/DDBJ whole genome shotgun (WGS) entry which is preliminary data.</text>
</comment>
<keyword evidence="1" id="KW-0238">DNA-binding</keyword>
<evidence type="ECO:0000313" key="4">
    <source>
        <dbReference type="Proteomes" id="UP000789759"/>
    </source>
</evidence>
<dbReference type="SUPFAM" id="SSF46689">
    <property type="entry name" value="Homeodomain-like"/>
    <property type="match status" value="1"/>
</dbReference>
<dbReference type="PROSITE" id="PS51253">
    <property type="entry name" value="HTH_CENPB"/>
    <property type="match status" value="1"/>
</dbReference>
<evidence type="ECO:0000256" key="1">
    <source>
        <dbReference type="ARBA" id="ARBA00023125"/>
    </source>
</evidence>
<gene>
    <name evidence="3" type="ORF">CPELLU_LOCUS16107</name>
</gene>
<feature type="non-terminal residue" evidence="3">
    <location>
        <position position="219"/>
    </location>
</feature>
<dbReference type="Pfam" id="PF03221">
    <property type="entry name" value="HTH_Tnp_Tc5"/>
    <property type="match status" value="1"/>
</dbReference>
<proteinExistence type="predicted"/>
<dbReference type="InterPro" id="IPR009057">
    <property type="entry name" value="Homeodomain-like_sf"/>
</dbReference>
<organism evidence="3 4">
    <name type="scientific">Cetraspora pellucida</name>
    <dbReference type="NCBI Taxonomy" id="1433469"/>
    <lineage>
        <taxon>Eukaryota</taxon>
        <taxon>Fungi</taxon>
        <taxon>Fungi incertae sedis</taxon>
        <taxon>Mucoromycota</taxon>
        <taxon>Glomeromycotina</taxon>
        <taxon>Glomeromycetes</taxon>
        <taxon>Diversisporales</taxon>
        <taxon>Gigasporaceae</taxon>
        <taxon>Cetraspora</taxon>
    </lineage>
</organism>
<feature type="domain" description="HTH CENPB-type" evidence="2">
    <location>
        <begin position="34"/>
        <end position="105"/>
    </location>
</feature>
<dbReference type="GO" id="GO:0003677">
    <property type="term" value="F:DNA binding"/>
    <property type="evidence" value="ECO:0007669"/>
    <property type="project" value="UniProtKB-KW"/>
</dbReference>
<dbReference type="Gene3D" id="1.10.10.60">
    <property type="entry name" value="Homeodomain-like"/>
    <property type="match status" value="1"/>
</dbReference>
<protein>
    <submittedName>
        <fullName evidence="3">15392_t:CDS:1</fullName>
    </submittedName>
</protein>
<name>A0A9N9JCK5_9GLOM</name>